<proteinExistence type="predicted"/>
<dbReference type="OrthoDB" id="10307260at2759"/>
<organism evidence="1 2">
    <name type="scientific">Ajellomyces capsulatus (strain H143)</name>
    <name type="common">Darling's disease fungus</name>
    <name type="synonym">Histoplasma capsulatum</name>
    <dbReference type="NCBI Taxonomy" id="544712"/>
    <lineage>
        <taxon>Eukaryota</taxon>
        <taxon>Fungi</taxon>
        <taxon>Dikarya</taxon>
        <taxon>Ascomycota</taxon>
        <taxon>Pezizomycotina</taxon>
        <taxon>Eurotiomycetes</taxon>
        <taxon>Eurotiomycetidae</taxon>
        <taxon>Onygenales</taxon>
        <taxon>Ajellomycetaceae</taxon>
        <taxon>Histoplasma</taxon>
    </lineage>
</organism>
<evidence type="ECO:0000313" key="1">
    <source>
        <dbReference type="EMBL" id="EER43339.1"/>
    </source>
</evidence>
<name>C6HAK6_AJECH</name>
<gene>
    <name evidence="1" type="ORF">HCDG_03237</name>
</gene>
<accession>C6HAK6</accession>
<evidence type="ECO:0000313" key="2">
    <source>
        <dbReference type="Proteomes" id="UP000002624"/>
    </source>
</evidence>
<protein>
    <submittedName>
        <fullName evidence="1">Uncharacterized protein</fullName>
    </submittedName>
</protein>
<reference evidence="2" key="1">
    <citation type="submission" date="2009-05" db="EMBL/GenBank/DDBJ databases">
        <title>The genome sequence of Ajellomyces capsulatus strain H143.</title>
        <authorList>
            <person name="Champion M."/>
            <person name="Cuomo C.A."/>
            <person name="Ma L.-J."/>
            <person name="Henn M.R."/>
            <person name="Sil A."/>
            <person name="Goldman B."/>
            <person name="Young S.K."/>
            <person name="Kodira C.D."/>
            <person name="Zeng Q."/>
            <person name="Koehrsen M."/>
            <person name="Alvarado L."/>
            <person name="Berlin A.M."/>
            <person name="Borenstein D."/>
            <person name="Chen Z."/>
            <person name="Engels R."/>
            <person name="Freedman E."/>
            <person name="Gellesch M."/>
            <person name="Goldberg J."/>
            <person name="Griggs A."/>
            <person name="Gujja S."/>
            <person name="Heiman D.I."/>
            <person name="Hepburn T.A."/>
            <person name="Howarth C."/>
            <person name="Jen D."/>
            <person name="Larson L."/>
            <person name="Lewis B."/>
            <person name="Mehta T."/>
            <person name="Park D."/>
            <person name="Pearson M."/>
            <person name="Roberts A."/>
            <person name="Saif S."/>
            <person name="Shea T.D."/>
            <person name="Shenoy N."/>
            <person name="Sisk P."/>
            <person name="Stolte C."/>
            <person name="Sykes S."/>
            <person name="Walk T."/>
            <person name="White J."/>
            <person name="Yandava C."/>
            <person name="Klein B."/>
            <person name="McEwen J.G."/>
            <person name="Puccia R."/>
            <person name="Goldman G.H."/>
            <person name="Felipe M.S."/>
            <person name="Nino-Vega G."/>
            <person name="San-Blas G."/>
            <person name="Taylor J.W."/>
            <person name="Mendoza L."/>
            <person name="Galagan J.E."/>
            <person name="Nusbaum C."/>
            <person name="Birren B.W."/>
        </authorList>
    </citation>
    <scope>NUCLEOTIDE SEQUENCE [LARGE SCALE GENOMIC DNA]</scope>
    <source>
        <strain evidence="2">H143</strain>
    </source>
</reference>
<sequence>MAHLSQPKRCLCNSPPTPAFTIFPPYGSAKMHDLPPTLTWAKSNDHFLAASLKPHTPSPHDRAVPHSSRPLVLVRVVGNTRHTGTPTTHLIATSLTPISQPIGSSIQLRSNALDGLQHQGSFFALPLIPVWLHRSEVLETSSSLSCYLHVCTVQYGVTCPCTTLGNRLEGKRTPEVSALSVLLGLRMRATSWLNLRLPRRANQLVDAILGQCEQPIFKVQWLLVDRGVSA</sequence>
<dbReference type="HOGENOM" id="CLU_1204477_0_0_1"/>
<dbReference type="Proteomes" id="UP000002624">
    <property type="component" value="Unassembled WGS sequence"/>
</dbReference>
<dbReference type="AlphaFoldDB" id="C6HAK6"/>
<dbReference type="EMBL" id="GG692421">
    <property type="protein sequence ID" value="EER43339.1"/>
    <property type="molecule type" value="Genomic_DNA"/>
</dbReference>
<dbReference type="VEuPathDB" id="FungiDB:HCDG_03237"/>